<evidence type="ECO:0000313" key="3">
    <source>
        <dbReference type="EMBL" id="KAA2371943.1"/>
    </source>
</evidence>
<dbReference type="InterPro" id="IPR002656">
    <property type="entry name" value="Acyl_transf_3_dom"/>
</dbReference>
<name>A0A5B3GE33_9BACT</name>
<keyword evidence="1" id="KW-0472">Membrane</keyword>
<keyword evidence="3" id="KW-0012">Acyltransferase</keyword>
<dbReference type="Proteomes" id="UP000323567">
    <property type="component" value="Unassembled WGS sequence"/>
</dbReference>
<evidence type="ECO:0000259" key="2">
    <source>
        <dbReference type="Pfam" id="PF01757"/>
    </source>
</evidence>
<feature type="domain" description="Acyltransferase 3" evidence="2">
    <location>
        <begin position="36"/>
        <end position="112"/>
    </location>
</feature>
<evidence type="ECO:0000313" key="4">
    <source>
        <dbReference type="Proteomes" id="UP000323567"/>
    </source>
</evidence>
<comment type="caution">
    <text evidence="3">The sequence shown here is derived from an EMBL/GenBank/DDBJ whole genome shotgun (WGS) entry which is preliminary data.</text>
</comment>
<keyword evidence="3" id="KW-0808">Transferase</keyword>
<dbReference type="GO" id="GO:0016747">
    <property type="term" value="F:acyltransferase activity, transferring groups other than amino-acyl groups"/>
    <property type="evidence" value="ECO:0007669"/>
    <property type="project" value="InterPro"/>
</dbReference>
<dbReference type="Pfam" id="PF01757">
    <property type="entry name" value="Acyl_transf_3"/>
    <property type="match status" value="1"/>
</dbReference>
<keyword evidence="1" id="KW-0812">Transmembrane</keyword>
<keyword evidence="1" id="KW-1133">Transmembrane helix</keyword>
<organism evidence="3 4">
    <name type="scientific">Alistipes shahii</name>
    <dbReference type="NCBI Taxonomy" id="328814"/>
    <lineage>
        <taxon>Bacteria</taxon>
        <taxon>Pseudomonadati</taxon>
        <taxon>Bacteroidota</taxon>
        <taxon>Bacteroidia</taxon>
        <taxon>Bacteroidales</taxon>
        <taxon>Rikenellaceae</taxon>
        <taxon>Alistipes</taxon>
    </lineage>
</organism>
<feature type="transmembrane region" description="Helical" evidence="1">
    <location>
        <begin position="75"/>
        <end position="93"/>
    </location>
</feature>
<feature type="transmembrane region" description="Helical" evidence="1">
    <location>
        <begin position="31"/>
        <end position="54"/>
    </location>
</feature>
<gene>
    <name evidence="3" type="ORF">F2Y13_00285</name>
</gene>
<accession>A0A5B3GE33</accession>
<feature type="transmembrane region" description="Helical" evidence="1">
    <location>
        <begin position="7"/>
        <end position="25"/>
    </location>
</feature>
<sequence>MDKIRSSYIGGCFSLLNLICINYHWSDSAFLHLWCQGAYIDVALFFFFSGYGLMASEKKRHLGLKEFFTKRFLTLYLHALLVSVCWIPLYYGVMDEDHSTLTFWQILYMMWYGNFRIRCCGL</sequence>
<dbReference type="RefSeq" id="WP_149886800.1">
    <property type="nucleotide sequence ID" value="NZ_DBFBVY010000163.1"/>
</dbReference>
<reference evidence="3 4" key="1">
    <citation type="journal article" date="2019" name="Nat. Med.">
        <title>A library of human gut bacterial isolates paired with longitudinal multiomics data enables mechanistic microbiome research.</title>
        <authorList>
            <person name="Poyet M."/>
            <person name="Groussin M."/>
            <person name="Gibbons S.M."/>
            <person name="Avila-Pacheco J."/>
            <person name="Jiang X."/>
            <person name="Kearney S.M."/>
            <person name="Perrotta A.R."/>
            <person name="Berdy B."/>
            <person name="Zhao S."/>
            <person name="Lieberman T.D."/>
            <person name="Swanson P.K."/>
            <person name="Smith M."/>
            <person name="Roesemann S."/>
            <person name="Alexander J.E."/>
            <person name="Rich S.A."/>
            <person name="Livny J."/>
            <person name="Vlamakis H."/>
            <person name="Clish C."/>
            <person name="Bullock K."/>
            <person name="Deik A."/>
            <person name="Scott J."/>
            <person name="Pierce K.A."/>
            <person name="Xavier R.J."/>
            <person name="Alm E.J."/>
        </authorList>
    </citation>
    <scope>NUCLEOTIDE SEQUENCE [LARGE SCALE GENOMIC DNA]</scope>
    <source>
        <strain evidence="3 4">BIOML-A2</strain>
    </source>
</reference>
<protein>
    <submittedName>
        <fullName evidence="3">Acyltransferase family protein</fullName>
    </submittedName>
</protein>
<proteinExistence type="predicted"/>
<evidence type="ECO:0000256" key="1">
    <source>
        <dbReference type="SAM" id="Phobius"/>
    </source>
</evidence>
<dbReference type="EMBL" id="VVXK01000001">
    <property type="protein sequence ID" value="KAA2371943.1"/>
    <property type="molecule type" value="Genomic_DNA"/>
</dbReference>
<dbReference type="AlphaFoldDB" id="A0A5B3GE33"/>